<sequence>MMGKPAYHRNQKAAEKEIEAIPAAFFEIYETYARRNEDSLESQAVTPASVKNHINVAAPVYAQFVKKTMDADPDIVTKAVARQFAELIEAPLGELAKAPLVAHLMCDNTTEEKYYSHNWKGQLMDEMAPLVGKETHGTIEYQQPVLDAEWIVTWIKIQCPDAWEAVQKTPTNTIQVPVTFFDTIDRVIEGRLPFRDQMIEHDKASLKFDPNYPKPFTGVAYRCSASNQETLPIFTQDFDDTAYIPETRPAPAPYTAYVHTRRDTPGGQSVHTEASQSIPLQPQKNRDLQHSKSTKPIINIPYQGGLLDK</sequence>
<reference evidence="2 3" key="1">
    <citation type="submission" date="2020-05" db="EMBL/GenBank/DDBJ databases">
        <title>Identification and distribution of gene clusters putatively required for synthesis of sphingolipid metabolism inhibitors in phylogenetically diverse species of the filamentous fungus Fusarium.</title>
        <authorList>
            <person name="Kim H.-S."/>
            <person name="Busman M."/>
            <person name="Brown D.W."/>
            <person name="Divon H."/>
            <person name="Uhlig S."/>
            <person name="Proctor R.H."/>
        </authorList>
    </citation>
    <scope>NUCLEOTIDE SEQUENCE [LARGE SCALE GENOMIC DNA]</scope>
    <source>
        <strain evidence="2 3">NRRL 25211</strain>
    </source>
</reference>
<name>A0A8H5PK28_9HYPO</name>
<feature type="region of interest" description="Disordered" evidence="1">
    <location>
        <begin position="259"/>
        <end position="309"/>
    </location>
</feature>
<dbReference type="AlphaFoldDB" id="A0A8H5PK28"/>
<protein>
    <submittedName>
        <fullName evidence="2">Uncharacterized protein</fullName>
    </submittedName>
</protein>
<comment type="caution">
    <text evidence="2">The sequence shown here is derived from an EMBL/GenBank/DDBJ whole genome shotgun (WGS) entry which is preliminary data.</text>
</comment>
<feature type="compositionally biased region" description="Polar residues" evidence="1">
    <location>
        <begin position="266"/>
        <end position="283"/>
    </location>
</feature>
<dbReference type="Proteomes" id="UP000544095">
    <property type="component" value="Unassembled WGS sequence"/>
</dbReference>
<evidence type="ECO:0000313" key="3">
    <source>
        <dbReference type="Proteomes" id="UP000544095"/>
    </source>
</evidence>
<proteinExistence type="predicted"/>
<accession>A0A8H5PK28</accession>
<dbReference type="EMBL" id="JAAOAR010000180">
    <property type="protein sequence ID" value="KAF5597773.1"/>
    <property type="molecule type" value="Genomic_DNA"/>
</dbReference>
<gene>
    <name evidence="2" type="ORF">FPANT_4006</name>
</gene>
<organism evidence="2 3">
    <name type="scientific">Fusarium pseudoanthophilum</name>
    <dbReference type="NCBI Taxonomy" id="48495"/>
    <lineage>
        <taxon>Eukaryota</taxon>
        <taxon>Fungi</taxon>
        <taxon>Dikarya</taxon>
        <taxon>Ascomycota</taxon>
        <taxon>Pezizomycotina</taxon>
        <taxon>Sordariomycetes</taxon>
        <taxon>Hypocreomycetidae</taxon>
        <taxon>Hypocreales</taxon>
        <taxon>Nectriaceae</taxon>
        <taxon>Fusarium</taxon>
        <taxon>Fusarium fujikuroi species complex</taxon>
    </lineage>
</organism>
<keyword evidence="3" id="KW-1185">Reference proteome</keyword>
<evidence type="ECO:0000313" key="2">
    <source>
        <dbReference type="EMBL" id="KAF5597773.1"/>
    </source>
</evidence>
<evidence type="ECO:0000256" key="1">
    <source>
        <dbReference type="SAM" id="MobiDB-lite"/>
    </source>
</evidence>